<protein>
    <submittedName>
        <fullName evidence="11">Alkaline phosphatase</fullName>
    </submittedName>
</protein>
<evidence type="ECO:0000313" key="12">
    <source>
        <dbReference type="Proteomes" id="UP001157134"/>
    </source>
</evidence>
<keyword evidence="6" id="KW-0378">Hydrolase</keyword>
<keyword evidence="5" id="KW-0479">Metal-binding</keyword>
<keyword evidence="8" id="KW-0460">Magnesium</keyword>
<evidence type="ECO:0000256" key="8">
    <source>
        <dbReference type="ARBA" id="ARBA00022842"/>
    </source>
</evidence>
<evidence type="ECO:0000256" key="2">
    <source>
        <dbReference type="ARBA" id="ARBA00001947"/>
    </source>
</evidence>
<comment type="cofactor">
    <cofactor evidence="1">
        <name>Mg(2+)</name>
        <dbReference type="ChEBI" id="CHEBI:18420"/>
    </cofactor>
</comment>
<keyword evidence="7" id="KW-0862">Zinc</keyword>
<dbReference type="Proteomes" id="UP001157134">
    <property type="component" value="Unassembled WGS sequence"/>
</dbReference>
<evidence type="ECO:0000256" key="6">
    <source>
        <dbReference type="ARBA" id="ARBA00022801"/>
    </source>
</evidence>
<evidence type="ECO:0000313" key="11">
    <source>
        <dbReference type="EMBL" id="GLX86463.1"/>
    </source>
</evidence>
<dbReference type="PROSITE" id="PS00123">
    <property type="entry name" value="ALKALINE_PHOSPHATASE"/>
    <property type="match status" value="1"/>
</dbReference>
<dbReference type="PRINTS" id="PR00113">
    <property type="entry name" value="ALKPHPHTASE"/>
</dbReference>
<evidence type="ECO:0000256" key="9">
    <source>
        <dbReference type="RuleBase" id="RU003946"/>
    </source>
</evidence>
<dbReference type="PANTHER" id="PTHR11596:SF5">
    <property type="entry name" value="ALKALINE PHOSPHATASE"/>
    <property type="match status" value="1"/>
</dbReference>
<gene>
    <name evidence="11" type="primary">phoA</name>
    <name evidence="11" type="ORF">tloyanaT_27160</name>
</gene>
<dbReference type="InterPro" id="IPR001952">
    <property type="entry name" value="Alkaline_phosphatase"/>
</dbReference>
<comment type="caution">
    <text evidence="11">The sequence shown here is derived from an EMBL/GenBank/DDBJ whole genome shotgun (WGS) entry which is preliminary data.</text>
</comment>
<evidence type="ECO:0000256" key="10">
    <source>
        <dbReference type="SAM" id="SignalP"/>
    </source>
</evidence>
<proteinExistence type="inferred from homology"/>
<evidence type="ECO:0000256" key="1">
    <source>
        <dbReference type="ARBA" id="ARBA00001946"/>
    </source>
</evidence>
<accession>A0ABQ6HEF1</accession>
<dbReference type="PANTHER" id="PTHR11596">
    <property type="entry name" value="ALKALINE PHOSPHATASE"/>
    <property type="match status" value="1"/>
</dbReference>
<evidence type="ECO:0000256" key="3">
    <source>
        <dbReference type="ARBA" id="ARBA00005984"/>
    </source>
</evidence>
<keyword evidence="10" id="KW-0732">Signal</keyword>
<organism evidence="11 12">
    <name type="scientific">Thalassotalea loyana</name>
    <dbReference type="NCBI Taxonomy" id="280483"/>
    <lineage>
        <taxon>Bacteria</taxon>
        <taxon>Pseudomonadati</taxon>
        <taxon>Pseudomonadota</taxon>
        <taxon>Gammaproteobacteria</taxon>
        <taxon>Alteromonadales</taxon>
        <taxon>Colwelliaceae</taxon>
        <taxon>Thalassotalea</taxon>
    </lineage>
</organism>
<evidence type="ECO:0000256" key="5">
    <source>
        <dbReference type="ARBA" id="ARBA00022723"/>
    </source>
</evidence>
<dbReference type="RefSeq" id="WP_284299515.1">
    <property type="nucleotide sequence ID" value="NZ_BSSV01000006.1"/>
</dbReference>
<comment type="similarity">
    <text evidence="3 9">Belongs to the alkaline phosphatase family.</text>
</comment>
<keyword evidence="4" id="KW-0597">Phosphoprotein</keyword>
<dbReference type="InterPro" id="IPR018299">
    <property type="entry name" value="Alkaline_phosphatase_AS"/>
</dbReference>
<dbReference type="SMART" id="SM00098">
    <property type="entry name" value="alkPPc"/>
    <property type="match status" value="1"/>
</dbReference>
<dbReference type="Pfam" id="PF00245">
    <property type="entry name" value="Alk_phosphatase"/>
    <property type="match status" value="1"/>
</dbReference>
<dbReference type="CDD" id="cd16012">
    <property type="entry name" value="ALP"/>
    <property type="match status" value="1"/>
</dbReference>
<dbReference type="Gene3D" id="3.40.720.10">
    <property type="entry name" value="Alkaline Phosphatase, subunit A"/>
    <property type="match status" value="1"/>
</dbReference>
<reference evidence="11 12" key="1">
    <citation type="submission" date="2023-03" db="EMBL/GenBank/DDBJ databases">
        <title>Thalassotalea loyana LMG 22536T draft genome sequence.</title>
        <authorList>
            <person name="Sawabe T."/>
        </authorList>
    </citation>
    <scope>NUCLEOTIDE SEQUENCE [LARGE SCALE GENOMIC DNA]</scope>
    <source>
        <strain evidence="11 12">LMG 22536</strain>
    </source>
</reference>
<keyword evidence="12" id="KW-1185">Reference proteome</keyword>
<dbReference type="Gene3D" id="1.10.60.40">
    <property type="match status" value="1"/>
</dbReference>
<comment type="cofactor">
    <cofactor evidence="2">
        <name>Zn(2+)</name>
        <dbReference type="ChEBI" id="CHEBI:29105"/>
    </cofactor>
</comment>
<evidence type="ECO:0000256" key="4">
    <source>
        <dbReference type="ARBA" id="ARBA00022553"/>
    </source>
</evidence>
<dbReference type="EMBL" id="BSSV01000006">
    <property type="protein sequence ID" value="GLX86463.1"/>
    <property type="molecule type" value="Genomic_DNA"/>
</dbReference>
<dbReference type="InterPro" id="IPR017850">
    <property type="entry name" value="Alkaline_phosphatase_core_sf"/>
</dbReference>
<sequence>MKRLLSALAIATTMQVTASEAPKNIIMVISDGMGPAYTTAYRYFNDDPATPEIEQTVFDKYHVGSSSTYPAKVSGLVTDSAASATALAAGVKSYNGAIGVDVNEKPVKSVLHKAQSLGFKTGVVVTSQINHATPASYLAHNVNRRNYDAIADSYIDDRNNGQFITDLMLGGGWTYFIRDDRNIVDEFKQAGFHYVNNFEEVTALPKDKPVLGLFGDKGMDQALDHQDKHRLATMTSSALNHLKNDKGMFLLVEASQVDWGGHANDIAWSMTEMSDLDKTMQVLEAFVEQNPETLVVLTADHSTGGMTIGANGKYAWFPTWIKNLTASTETMSKDIAKTGLDFERLAHQLGFQLNDDEVVTLKESMSDAQSYWQSNQEKLTEKGYTKESTVARQMRKAITKLIDKRTNTGWTTGGHTGVDVPVYAFGKGASVFNGKQDNTDIAKHIFKMLASQ</sequence>
<dbReference type="SUPFAM" id="SSF53649">
    <property type="entry name" value="Alkaline phosphatase-like"/>
    <property type="match status" value="1"/>
</dbReference>
<feature type="signal peptide" evidence="10">
    <location>
        <begin position="1"/>
        <end position="18"/>
    </location>
</feature>
<evidence type="ECO:0000256" key="7">
    <source>
        <dbReference type="ARBA" id="ARBA00022833"/>
    </source>
</evidence>
<name>A0ABQ6HEF1_9GAMM</name>
<feature type="chain" id="PRO_5046653695" evidence="10">
    <location>
        <begin position="19"/>
        <end position="452"/>
    </location>
</feature>